<protein>
    <submittedName>
        <fullName evidence="2">Uncharacterized protein</fullName>
    </submittedName>
</protein>
<evidence type="ECO:0000256" key="1">
    <source>
        <dbReference type="SAM" id="MobiDB-lite"/>
    </source>
</evidence>
<proteinExistence type="predicted"/>
<name>A0A2K3E420_CHLRE</name>
<dbReference type="KEGG" id="cre:CHLRE_02g142050v5"/>
<dbReference type="PaxDb" id="3055-EDP02002"/>
<dbReference type="RefSeq" id="XP_001694850.2">
    <property type="nucleotide sequence ID" value="XM_001694798.2"/>
</dbReference>
<dbReference type="InParanoid" id="A0A2K3E420"/>
<dbReference type="AlphaFoldDB" id="A0A2K3E420"/>
<dbReference type="Proteomes" id="UP000006906">
    <property type="component" value="Chromosome 2"/>
</dbReference>
<dbReference type="Gramene" id="PNW87545">
    <property type="protein sequence ID" value="PNW87545"/>
    <property type="gene ID" value="CHLRE_02g142050v5"/>
</dbReference>
<evidence type="ECO:0000313" key="3">
    <source>
        <dbReference type="Proteomes" id="UP000006906"/>
    </source>
</evidence>
<feature type="region of interest" description="Disordered" evidence="1">
    <location>
        <begin position="105"/>
        <end position="131"/>
    </location>
</feature>
<feature type="compositionally biased region" description="Basic and acidic residues" evidence="1">
    <location>
        <begin position="107"/>
        <end position="128"/>
    </location>
</feature>
<sequence length="642" mass="66971">MPSLDDIIRSLVPEAVPGLFAGGQLDSAGGFAACRLASRALRDAHDPLVRSMRLRINAAAMSFYQQLGHSPLARFPFCEDLTVELIDHSEALNYTTLVHVDDDDLDELMRDPGPKPGPEPRPEPHWAPEPEPTSLGELVELGLAGCSAAALSRIRRLAPRLLLVSTDCEAPGEAVGVLLRRLPRVEVLDLSGCWGVLGGVAGSYDVEREHLELLYGAVAEAAAGSVMHLALPRLRFWNALEGVGALAGCASLRVLDAWAGHDFRAWPRQTDDSVPELTEEVVVALSRLHQLQELYLACRDPTIGGQLVECVVSSHRPRGLRRLGLAGWVMGATFTPFELDFEPTARAGGGSGRNSGAGAAAGRAVIISRISTALTHAPADHGLHGYGSMLPMAGILRGVLTAGQRLPLLRLHTLTGQPSKPLAALADRSDAVELCRLDGRSMPAAQLKAVVRSLGLPQRLTLWHGAWRPAAAAEAEVGPPAAPPLLPVGVLEGAAAGGAGAGEMGAGLLLPQLEAASARQVLDAAMTLAGGGRGGGRGSVAVAASEAVADEVLKAAVQMVLFRLWREAWAAGAAGSGGAAAAPQQQPQTRQGPLHPQASRVSPELPDRLTRLQQLDAEVAELRGAEQVRRAGGAAGGAVGGQ</sequence>
<dbReference type="ExpressionAtlas" id="A0A2K3E420">
    <property type="expression patterns" value="baseline and differential"/>
</dbReference>
<evidence type="ECO:0000313" key="2">
    <source>
        <dbReference type="EMBL" id="PNW87545.1"/>
    </source>
</evidence>
<reference evidence="2 3" key="1">
    <citation type="journal article" date="2007" name="Science">
        <title>The Chlamydomonas genome reveals the evolution of key animal and plant functions.</title>
        <authorList>
            <person name="Merchant S.S."/>
            <person name="Prochnik S.E."/>
            <person name="Vallon O."/>
            <person name="Harris E.H."/>
            <person name="Karpowicz S.J."/>
            <person name="Witman G.B."/>
            <person name="Terry A."/>
            <person name="Salamov A."/>
            <person name="Fritz-Laylin L.K."/>
            <person name="Marechal-Drouard L."/>
            <person name="Marshall W.F."/>
            <person name="Qu L.H."/>
            <person name="Nelson D.R."/>
            <person name="Sanderfoot A.A."/>
            <person name="Spalding M.H."/>
            <person name="Kapitonov V.V."/>
            <person name="Ren Q."/>
            <person name="Ferris P."/>
            <person name="Lindquist E."/>
            <person name="Shapiro H."/>
            <person name="Lucas S.M."/>
            <person name="Grimwood J."/>
            <person name="Schmutz J."/>
            <person name="Cardol P."/>
            <person name="Cerutti H."/>
            <person name="Chanfreau G."/>
            <person name="Chen C.L."/>
            <person name="Cognat V."/>
            <person name="Croft M.T."/>
            <person name="Dent R."/>
            <person name="Dutcher S."/>
            <person name="Fernandez E."/>
            <person name="Fukuzawa H."/>
            <person name="Gonzalez-Ballester D."/>
            <person name="Gonzalez-Halphen D."/>
            <person name="Hallmann A."/>
            <person name="Hanikenne M."/>
            <person name="Hippler M."/>
            <person name="Inwood W."/>
            <person name="Jabbari K."/>
            <person name="Kalanon M."/>
            <person name="Kuras R."/>
            <person name="Lefebvre P.A."/>
            <person name="Lemaire S.D."/>
            <person name="Lobanov A.V."/>
            <person name="Lohr M."/>
            <person name="Manuell A."/>
            <person name="Meier I."/>
            <person name="Mets L."/>
            <person name="Mittag M."/>
            <person name="Mittelmeier T."/>
            <person name="Moroney J.V."/>
            <person name="Moseley J."/>
            <person name="Napoli C."/>
            <person name="Nedelcu A.M."/>
            <person name="Niyogi K."/>
            <person name="Novoselov S.V."/>
            <person name="Paulsen I.T."/>
            <person name="Pazour G."/>
            <person name="Purton S."/>
            <person name="Ral J.P."/>
            <person name="Riano-Pachon D.M."/>
            <person name="Riekhof W."/>
            <person name="Rymarquis L."/>
            <person name="Schroda M."/>
            <person name="Stern D."/>
            <person name="Umen J."/>
            <person name="Willows R."/>
            <person name="Wilson N."/>
            <person name="Zimmer S.L."/>
            <person name="Allmer J."/>
            <person name="Balk J."/>
            <person name="Bisova K."/>
            <person name="Chen C.J."/>
            <person name="Elias M."/>
            <person name="Gendler K."/>
            <person name="Hauser C."/>
            <person name="Lamb M.R."/>
            <person name="Ledford H."/>
            <person name="Long J.C."/>
            <person name="Minagawa J."/>
            <person name="Page M.D."/>
            <person name="Pan J."/>
            <person name="Pootakham W."/>
            <person name="Roje S."/>
            <person name="Rose A."/>
            <person name="Stahlberg E."/>
            <person name="Terauchi A.M."/>
            <person name="Yang P."/>
            <person name="Ball S."/>
            <person name="Bowler C."/>
            <person name="Dieckmann C.L."/>
            <person name="Gladyshev V.N."/>
            <person name="Green P."/>
            <person name="Jorgensen R."/>
            <person name="Mayfield S."/>
            <person name="Mueller-Roeber B."/>
            <person name="Rajamani S."/>
            <person name="Sayre R.T."/>
            <person name="Brokstein P."/>
            <person name="Dubchak I."/>
            <person name="Goodstein D."/>
            <person name="Hornick L."/>
            <person name="Huang Y.W."/>
            <person name="Jhaveri J."/>
            <person name="Luo Y."/>
            <person name="Martinez D."/>
            <person name="Ngau W.C."/>
            <person name="Otillar B."/>
            <person name="Poliakov A."/>
            <person name="Porter A."/>
            <person name="Szajkowski L."/>
            <person name="Werner G."/>
            <person name="Zhou K."/>
            <person name="Grigoriev I.V."/>
            <person name="Rokhsar D.S."/>
            <person name="Grossman A.R."/>
        </authorList>
    </citation>
    <scope>NUCLEOTIDE SEQUENCE [LARGE SCALE GENOMIC DNA]</scope>
    <source>
        <strain evidence="3">CC-503</strain>
    </source>
</reference>
<feature type="region of interest" description="Disordered" evidence="1">
    <location>
        <begin position="576"/>
        <end position="609"/>
    </location>
</feature>
<dbReference type="EMBL" id="CM008963">
    <property type="protein sequence ID" value="PNW87545.1"/>
    <property type="molecule type" value="Genomic_DNA"/>
</dbReference>
<gene>
    <name evidence="2" type="ORF">CHLRE_02g142050v5</name>
</gene>
<dbReference type="GeneID" id="5720444"/>
<feature type="compositionally biased region" description="Low complexity" evidence="1">
    <location>
        <begin position="576"/>
        <end position="593"/>
    </location>
</feature>
<organism evidence="2 3">
    <name type="scientific">Chlamydomonas reinhardtii</name>
    <name type="common">Chlamydomonas smithii</name>
    <dbReference type="NCBI Taxonomy" id="3055"/>
    <lineage>
        <taxon>Eukaryota</taxon>
        <taxon>Viridiplantae</taxon>
        <taxon>Chlorophyta</taxon>
        <taxon>core chlorophytes</taxon>
        <taxon>Chlorophyceae</taxon>
        <taxon>CS clade</taxon>
        <taxon>Chlamydomonadales</taxon>
        <taxon>Chlamydomonadaceae</taxon>
        <taxon>Chlamydomonas</taxon>
    </lineage>
</organism>
<accession>A0A2K3E420</accession>
<keyword evidence="3" id="KW-1185">Reference proteome</keyword>